<dbReference type="EC" id="3.2.1.89" evidence="3 7"/>
<keyword evidence="9" id="KW-1185">Reference proteome</keyword>
<proteinExistence type="inferred from homology"/>
<comment type="catalytic activity">
    <reaction evidence="1 7">
        <text>The enzyme specifically hydrolyzes (1-&gt;4)-beta-D-galactosidic linkages in type I arabinogalactans.</text>
        <dbReference type="EC" id="3.2.1.89"/>
    </reaction>
</comment>
<evidence type="ECO:0000256" key="7">
    <source>
        <dbReference type="RuleBase" id="RU361192"/>
    </source>
</evidence>
<comment type="caution">
    <text evidence="8">The sequence shown here is derived from an EMBL/GenBank/DDBJ whole genome shotgun (WGS) entry which is preliminary data.</text>
</comment>
<dbReference type="PANTHER" id="PTHR34983">
    <property type="entry name" value="ARABINOGALACTAN ENDO-BETA-1,4-GALACTANASE A"/>
    <property type="match status" value="1"/>
</dbReference>
<keyword evidence="5 7" id="KW-0326">Glycosidase</keyword>
<dbReference type="PANTHER" id="PTHR34983:SF1">
    <property type="entry name" value="ARABINOGALACTAN ENDO-BETA-1,4-GALACTANASE A"/>
    <property type="match status" value="1"/>
</dbReference>
<dbReference type="AlphaFoldDB" id="A0A9W8YZB0"/>
<name>A0A9W8YZB0_9PEZI</name>
<evidence type="ECO:0000256" key="1">
    <source>
        <dbReference type="ARBA" id="ARBA00001695"/>
    </source>
</evidence>
<sequence>MLTNTILPVLSGAALASASLTYKGVDWSSVSVEEDSGVSYSSASGSSDALETILADAGVTTVRQRIWVNPSDGSYDLDYNLALAKRAKAAGLGIYLDLHLSDTWADAGNQAIPSGWPTDISELTDELYNYTMSVSNSFASAGITPDIIAICNECSDGLLFPTGNYDDNGFDNIAALLHSAAWGIKDSDLTTQPSIMIHLPNGWDWSLQQWFYEGLLAVGTFLETDFDAMGVSYYPFYSADATLSALKTSLTNMASQWGKDIIVAETNWPTSCPDPEYSFPSDASSIPFSAAGQTTWLQDVADIVEAVDNGVGLFYWEPAWIDNAALGSSCADNTMFSSSGEALSSLATIGSL</sequence>
<keyword evidence="7" id="KW-0732">Signal</keyword>
<evidence type="ECO:0000256" key="3">
    <source>
        <dbReference type="ARBA" id="ARBA00012556"/>
    </source>
</evidence>
<protein>
    <recommendedName>
        <fullName evidence="6 7">Arabinogalactan endo-beta-1,4-galactanase</fullName>
        <ecNumber evidence="3 7">3.2.1.89</ecNumber>
    </recommendedName>
</protein>
<comment type="similarity">
    <text evidence="2 7">Belongs to the glycosyl hydrolase 53 family.</text>
</comment>
<dbReference type="Gene3D" id="3.20.20.80">
    <property type="entry name" value="Glycosidases"/>
    <property type="match status" value="1"/>
</dbReference>
<organism evidence="8 9">
    <name type="scientific">Gnomoniopsis smithogilvyi</name>
    <dbReference type="NCBI Taxonomy" id="1191159"/>
    <lineage>
        <taxon>Eukaryota</taxon>
        <taxon>Fungi</taxon>
        <taxon>Dikarya</taxon>
        <taxon>Ascomycota</taxon>
        <taxon>Pezizomycotina</taxon>
        <taxon>Sordariomycetes</taxon>
        <taxon>Sordariomycetidae</taxon>
        <taxon>Diaporthales</taxon>
        <taxon>Gnomoniaceae</taxon>
        <taxon>Gnomoniopsis</taxon>
    </lineage>
</organism>
<dbReference type="GO" id="GO:0031218">
    <property type="term" value="F:arabinogalactan endo-1,4-beta-galactosidase activity"/>
    <property type="evidence" value="ECO:0007669"/>
    <property type="project" value="UniProtKB-EC"/>
</dbReference>
<gene>
    <name evidence="8" type="ORF">N0V93_003875</name>
</gene>
<accession>A0A9W8YZB0</accession>
<dbReference type="GO" id="GO:0030247">
    <property type="term" value="F:polysaccharide binding"/>
    <property type="evidence" value="ECO:0007669"/>
    <property type="project" value="UniProtKB-ARBA"/>
</dbReference>
<evidence type="ECO:0000313" key="8">
    <source>
        <dbReference type="EMBL" id="KAJ4394656.1"/>
    </source>
</evidence>
<dbReference type="InterPro" id="IPR011683">
    <property type="entry name" value="Glyco_hydro_53"/>
</dbReference>
<dbReference type="GO" id="GO:0045490">
    <property type="term" value="P:pectin catabolic process"/>
    <property type="evidence" value="ECO:0007669"/>
    <property type="project" value="TreeGrafter"/>
</dbReference>
<keyword evidence="4 7" id="KW-0378">Hydrolase</keyword>
<feature type="chain" id="PRO_5041021059" description="Arabinogalactan endo-beta-1,4-galactanase" evidence="7">
    <location>
        <begin position="19"/>
        <end position="352"/>
    </location>
</feature>
<evidence type="ECO:0000256" key="6">
    <source>
        <dbReference type="ARBA" id="ARBA00068680"/>
    </source>
</evidence>
<dbReference type="InterPro" id="IPR017853">
    <property type="entry name" value="GH"/>
</dbReference>
<reference evidence="8" key="1">
    <citation type="submission" date="2022-10" db="EMBL/GenBank/DDBJ databases">
        <title>Tapping the CABI collections for fungal endophytes: first genome assemblies for Collariella, Neodidymelliopsis, Ascochyta clinopodiicola, Didymella pomorum, Didymosphaeria variabile, Neocosmospora piperis and Neocucurbitaria cava.</title>
        <authorList>
            <person name="Hill R."/>
        </authorList>
    </citation>
    <scope>NUCLEOTIDE SEQUENCE</scope>
    <source>
        <strain evidence="8">IMI 355082</strain>
    </source>
</reference>
<evidence type="ECO:0000256" key="4">
    <source>
        <dbReference type="ARBA" id="ARBA00022801"/>
    </source>
</evidence>
<evidence type="ECO:0000256" key="5">
    <source>
        <dbReference type="ARBA" id="ARBA00023295"/>
    </source>
</evidence>
<dbReference type="GO" id="GO:0015926">
    <property type="term" value="F:glucosidase activity"/>
    <property type="evidence" value="ECO:0007669"/>
    <property type="project" value="InterPro"/>
</dbReference>
<evidence type="ECO:0000256" key="2">
    <source>
        <dbReference type="ARBA" id="ARBA00010687"/>
    </source>
</evidence>
<dbReference type="FunFam" id="3.20.20.80:FF:000077">
    <property type="entry name" value="Arabinogalactan endo-beta-1,4-galactanase"/>
    <property type="match status" value="1"/>
</dbReference>
<dbReference type="EMBL" id="JAPEVB010000002">
    <property type="protein sequence ID" value="KAJ4394656.1"/>
    <property type="molecule type" value="Genomic_DNA"/>
</dbReference>
<evidence type="ECO:0000313" key="9">
    <source>
        <dbReference type="Proteomes" id="UP001140453"/>
    </source>
</evidence>
<dbReference type="SUPFAM" id="SSF51445">
    <property type="entry name" value="(Trans)glycosidases"/>
    <property type="match status" value="1"/>
</dbReference>
<dbReference type="Pfam" id="PF07745">
    <property type="entry name" value="Glyco_hydro_53"/>
    <property type="match status" value="1"/>
</dbReference>
<feature type="signal peptide" evidence="7">
    <location>
        <begin position="1"/>
        <end position="18"/>
    </location>
</feature>
<dbReference type="Proteomes" id="UP001140453">
    <property type="component" value="Unassembled WGS sequence"/>
</dbReference>
<dbReference type="OrthoDB" id="110914at2759"/>
<dbReference type="GO" id="GO:0016998">
    <property type="term" value="P:cell wall macromolecule catabolic process"/>
    <property type="evidence" value="ECO:0007669"/>
    <property type="project" value="UniProtKB-ARBA"/>
</dbReference>